<comment type="caution">
    <text evidence="1">The sequence shown here is derived from an EMBL/GenBank/DDBJ whole genome shotgun (WGS) entry which is preliminary data.</text>
</comment>
<organism evidence="1 2">
    <name type="scientific">Serendipita indica (strain DSM 11827)</name>
    <name type="common">Root endophyte fungus</name>
    <name type="synonym">Piriformospora indica</name>
    <dbReference type="NCBI Taxonomy" id="1109443"/>
    <lineage>
        <taxon>Eukaryota</taxon>
        <taxon>Fungi</taxon>
        <taxon>Dikarya</taxon>
        <taxon>Basidiomycota</taxon>
        <taxon>Agaricomycotina</taxon>
        <taxon>Agaricomycetes</taxon>
        <taxon>Sebacinales</taxon>
        <taxon>Serendipitaceae</taxon>
        <taxon>Serendipita</taxon>
    </lineage>
</organism>
<evidence type="ECO:0000313" key="1">
    <source>
        <dbReference type="EMBL" id="CCA75352.1"/>
    </source>
</evidence>
<accession>G4TVK9</accession>
<dbReference type="HOGENOM" id="CLU_1907494_0_0_1"/>
<proteinExistence type="predicted"/>
<name>G4TVK9_SERID</name>
<evidence type="ECO:0000313" key="2">
    <source>
        <dbReference type="Proteomes" id="UP000007148"/>
    </source>
</evidence>
<reference evidence="1 2" key="1">
    <citation type="journal article" date="2011" name="PLoS Pathog.">
        <title>Endophytic Life Strategies Decoded by Genome and Transcriptome Analyses of the Mutualistic Root Symbiont Piriformospora indica.</title>
        <authorList>
            <person name="Zuccaro A."/>
            <person name="Lahrmann U."/>
            <person name="Guldener U."/>
            <person name="Langen G."/>
            <person name="Pfiffi S."/>
            <person name="Biedenkopf D."/>
            <person name="Wong P."/>
            <person name="Samans B."/>
            <person name="Grimm C."/>
            <person name="Basiewicz M."/>
            <person name="Murat C."/>
            <person name="Martin F."/>
            <person name="Kogel K.H."/>
        </authorList>
    </citation>
    <scope>NUCLEOTIDE SEQUENCE [LARGE SCALE GENOMIC DNA]</scope>
    <source>
        <strain evidence="1 2">DSM 11827</strain>
    </source>
</reference>
<dbReference type="InParanoid" id="G4TVK9"/>
<protein>
    <submittedName>
        <fullName evidence="1">Uncharacterized protein</fullName>
    </submittedName>
</protein>
<gene>
    <name evidence="1" type="ORF">PIIN_09336</name>
</gene>
<dbReference type="Proteomes" id="UP000007148">
    <property type="component" value="Unassembled WGS sequence"/>
</dbReference>
<dbReference type="AlphaFoldDB" id="G4TVK9"/>
<dbReference type="EMBL" id="CAFZ01000435">
    <property type="protein sequence ID" value="CCA75352.1"/>
    <property type="molecule type" value="Genomic_DNA"/>
</dbReference>
<keyword evidence="2" id="KW-1185">Reference proteome</keyword>
<sequence length="133" mass="14923">MSSSWCLGWSYKSSFRPPPMASTSDSCESWHPLWAVPAIQEADPRGATEGAGWRRSLETVRDGDTDTGQNKGALISHSEAIIQPLRVMYRRLERVLVRDVAQPIYWPGILQGWVNDRGHSHGITRPVLLNGQR</sequence>